<dbReference type="PANTHER" id="PTHR40446">
    <property type="entry name" value="N-ACETYLGLUCOSAMINE-1-PHOSPHODIESTER ALPHA-N-ACETYLGLUCOSAMINIDASE"/>
    <property type="match status" value="1"/>
</dbReference>
<evidence type="ECO:0000313" key="3">
    <source>
        <dbReference type="EMBL" id="HIS82138.1"/>
    </source>
</evidence>
<keyword evidence="3" id="KW-0326">Glycosidase</keyword>
<dbReference type="AlphaFoldDB" id="A0A9D1FUF8"/>
<evidence type="ECO:0000313" key="4">
    <source>
        <dbReference type="Proteomes" id="UP000824139"/>
    </source>
</evidence>
<accession>A0A9D1FUF8</accession>
<keyword evidence="1" id="KW-0472">Membrane</keyword>
<dbReference type="Proteomes" id="UP000824139">
    <property type="component" value="Unassembled WGS sequence"/>
</dbReference>
<reference evidence="3" key="2">
    <citation type="journal article" date="2021" name="PeerJ">
        <title>Extensive microbial diversity within the chicken gut microbiome revealed by metagenomics and culture.</title>
        <authorList>
            <person name="Gilroy R."/>
            <person name="Ravi A."/>
            <person name="Getino M."/>
            <person name="Pursley I."/>
            <person name="Horton D.L."/>
            <person name="Alikhan N.F."/>
            <person name="Baker D."/>
            <person name="Gharbi K."/>
            <person name="Hall N."/>
            <person name="Watson M."/>
            <person name="Adriaenssens E.M."/>
            <person name="Foster-Nyarko E."/>
            <person name="Jarju S."/>
            <person name="Secka A."/>
            <person name="Antonio M."/>
            <person name="Oren A."/>
            <person name="Chaudhuri R.R."/>
            <person name="La Ragione R."/>
            <person name="Hildebrand F."/>
            <person name="Pallen M.J."/>
        </authorList>
    </citation>
    <scope>NUCLEOTIDE SEQUENCE</scope>
    <source>
        <strain evidence="3">CHK152-2994</strain>
    </source>
</reference>
<evidence type="ECO:0000259" key="2">
    <source>
        <dbReference type="Pfam" id="PF09992"/>
    </source>
</evidence>
<protein>
    <submittedName>
        <fullName evidence="3">Phosphodiester glycosidase family protein</fullName>
    </submittedName>
</protein>
<evidence type="ECO:0000256" key="1">
    <source>
        <dbReference type="SAM" id="Phobius"/>
    </source>
</evidence>
<feature type="transmembrane region" description="Helical" evidence="1">
    <location>
        <begin position="20"/>
        <end position="41"/>
    </location>
</feature>
<dbReference type="Pfam" id="PF09992">
    <property type="entry name" value="NAGPA"/>
    <property type="match status" value="1"/>
</dbReference>
<keyword evidence="3" id="KW-0378">Hydrolase</keyword>
<gene>
    <name evidence="3" type="ORF">IAD41_00820</name>
</gene>
<keyword evidence="1" id="KW-1133">Transmembrane helix</keyword>
<name>A0A9D1FUF8_9BACT</name>
<proteinExistence type="predicted"/>
<dbReference type="EMBL" id="DVJO01000020">
    <property type="protein sequence ID" value="HIS82138.1"/>
    <property type="molecule type" value="Genomic_DNA"/>
</dbReference>
<keyword evidence="1" id="KW-0812">Transmembrane</keyword>
<sequence length="429" mass="46503">MDTLIMLRSESCAKLLEKAVYISLITGIVCIQSFLMTNPIMADELKLAHNTVPKVNIQGLKEKIMVEISPEARKKSFDENIKAKYPKAVITDIQDGVKHIKLTKYYNGRPVRINIVETDLKVAKNLEVVPVLSSSEKLQSRRTITTIAKSKNAIAAINGTYFKPQTGVPLGTLVIDGKFYTGPVYDRVALGIFEDGFDVARVQLNAAVSGSGVTIKVDNINQPRMLSTYVLVYTPEWGKYSPYAPKYGMSLRVADGQITKASANPLDIPSNGYVISGPKKLLEPLLKDKDAKLDIKTLPEWKSVKHIISGGPYLVKNGEVFVDMTAQKLAAVGGRNPRTAIGYTSSNNFVLVAVDGREGSSIGMTLMELANFMQSIGCVGAINLDGGGSTVMYVNGKVVNNPHIKGGIPLSNALVLSEKVNDLASIPED</sequence>
<dbReference type="InterPro" id="IPR018711">
    <property type="entry name" value="NAGPA"/>
</dbReference>
<feature type="domain" description="Phosphodiester glycosidase" evidence="2">
    <location>
        <begin position="254"/>
        <end position="416"/>
    </location>
</feature>
<reference evidence="3" key="1">
    <citation type="submission" date="2020-10" db="EMBL/GenBank/DDBJ databases">
        <authorList>
            <person name="Gilroy R."/>
        </authorList>
    </citation>
    <scope>NUCLEOTIDE SEQUENCE</scope>
    <source>
        <strain evidence="3">CHK152-2994</strain>
    </source>
</reference>
<comment type="caution">
    <text evidence="3">The sequence shown here is derived from an EMBL/GenBank/DDBJ whole genome shotgun (WGS) entry which is preliminary data.</text>
</comment>
<dbReference type="PANTHER" id="PTHR40446:SF2">
    <property type="entry name" value="N-ACETYLGLUCOSAMINE-1-PHOSPHODIESTER ALPHA-N-ACETYLGLUCOSAMINIDASE"/>
    <property type="match status" value="1"/>
</dbReference>
<organism evidence="3 4">
    <name type="scientific">Candidatus Scatenecus faecavium</name>
    <dbReference type="NCBI Taxonomy" id="2840915"/>
    <lineage>
        <taxon>Bacteria</taxon>
        <taxon>Candidatus Scatenecus</taxon>
    </lineage>
</organism>
<dbReference type="GO" id="GO:0016798">
    <property type="term" value="F:hydrolase activity, acting on glycosyl bonds"/>
    <property type="evidence" value="ECO:0007669"/>
    <property type="project" value="UniProtKB-KW"/>
</dbReference>